<dbReference type="EMBL" id="JAVDSJ010000003">
    <property type="protein sequence ID" value="MDR6584788.1"/>
    <property type="molecule type" value="Genomic_DNA"/>
</dbReference>
<sequence length="413" mass="43678">MTAIPPSARPLSTPSRHGMAWKVCLSGMVALSVAMGIGRFAFTPLLPMMLHEGSLSLQMGGWLATANYLGYFAGAMLCAFHRSKRGVAMLRGGLVVTILLTLGMGVLHQDWAWLWMRFLSGVASAYVFVYTAGWCLQQLTQLGRPELGGVIFCGPGLGIAITGLLSGPMIAAGWLAAGGWIAFGVIALALTAVVWKSFSFDAGRGLSVHSDPLHGEASKAVESAQQKREVLVQVIAYGIAGFGYIITATFLPVIARQALPGSAWPDYFWPIFGLSVALGAFSATRLSVQGDQRLLLAGAYLMQAAGVLLSILFPNALGFALSCLLLGLPFTAITLFGMREARRLRKEQASSLMALMTAAYGIGQIAGPPLATALVHGSGSFTPSLCVAAATLLIGAWLYYRLTRSHPLPRQSA</sequence>
<name>A0ABU1PHG0_9BURK</name>
<feature type="transmembrane region" description="Helical" evidence="1">
    <location>
        <begin position="234"/>
        <end position="255"/>
    </location>
</feature>
<dbReference type="CDD" id="cd06180">
    <property type="entry name" value="MFS_YjiJ"/>
    <property type="match status" value="1"/>
</dbReference>
<dbReference type="PANTHER" id="PTHR23537:SF1">
    <property type="entry name" value="SUGAR TRANSPORTER"/>
    <property type="match status" value="1"/>
</dbReference>
<evidence type="ECO:0000313" key="2">
    <source>
        <dbReference type="EMBL" id="MDR6584788.1"/>
    </source>
</evidence>
<protein>
    <submittedName>
        <fullName evidence="2">MFS family permease</fullName>
    </submittedName>
</protein>
<keyword evidence="3" id="KW-1185">Reference proteome</keyword>
<keyword evidence="1" id="KW-0812">Transmembrane</keyword>
<dbReference type="InterPro" id="IPR036259">
    <property type="entry name" value="MFS_trans_sf"/>
</dbReference>
<dbReference type="Proteomes" id="UP001260715">
    <property type="component" value="Unassembled WGS sequence"/>
</dbReference>
<feature type="transmembrane region" description="Helical" evidence="1">
    <location>
        <begin position="20"/>
        <end position="42"/>
    </location>
</feature>
<dbReference type="PANTHER" id="PTHR23537">
    <property type="match status" value="1"/>
</dbReference>
<reference evidence="2 3" key="1">
    <citation type="submission" date="2023-07" db="EMBL/GenBank/DDBJ databases">
        <title>Sorghum-associated microbial communities from plants grown in Nebraska, USA.</title>
        <authorList>
            <person name="Schachtman D."/>
        </authorList>
    </citation>
    <scope>NUCLEOTIDE SEQUENCE [LARGE SCALE GENOMIC DNA]</scope>
    <source>
        <strain evidence="2 3">596</strain>
    </source>
</reference>
<dbReference type="RefSeq" id="WP_166758465.1">
    <property type="nucleotide sequence ID" value="NZ_JAVDSJ010000003.1"/>
</dbReference>
<dbReference type="SUPFAM" id="SSF103473">
    <property type="entry name" value="MFS general substrate transporter"/>
    <property type="match status" value="1"/>
</dbReference>
<feature type="transmembrane region" description="Helical" evidence="1">
    <location>
        <begin position="381"/>
        <end position="400"/>
    </location>
</feature>
<evidence type="ECO:0000313" key="3">
    <source>
        <dbReference type="Proteomes" id="UP001260715"/>
    </source>
</evidence>
<feature type="transmembrane region" description="Helical" evidence="1">
    <location>
        <begin position="171"/>
        <end position="195"/>
    </location>
</feature>
<feature type="transmembrane region" description="Helical" evidence="1">
    <location>
        <begin position="319"/>
        <end position="338"/>
    </location>
</feature>
<comment type="caution">
    <text evidence="2">The sequence shown here is derived from an EMBL/GenBank/DDBJ whole genome shotgun (WGS) entry which is preliminary data.</text>
</comment>
<feature type="transmembrane region" description="Helical" evidence="1">
    <location>
        <begin position="62"/>
        <end position="81"/>
    </location>
</feature>
<feature type="transmembrane region" description="Helical" evidence="1">
    <location>
        <begin position="294"/>
        <end position="313"/>
    </location>
</feature>
<feature type="transmembrane region" description="Helical" evidence="1">
    <location>
        <begin position="267"/>
        <end position="287"/>
    </location>
</feature>
<dbReference type="Gene3D" id="1.20.1250.20">
    <property type="entry name" value="MFS general substrate transporter like domains"/>
    <property type="match status" value="2"/>
</dbReference>
<proteinExistence type="predicted"/>
<accession>A0ABU1PHG0</accession>
<dbReference type="InterPro" id="IPR010645">
    <property type="entry name" value="MFS_4"/>
</dbReference>
<feature type="transmembrane region" description="Helical" evidence="1">
    <location>
        <begin position="147"/>
        <end position="165"/>
    </location>
</feature>
<keyword evidence="1" id="KW-0472">Membrane</keyword>
<feature type="transmembrane region" description="Helical" evidence="1">
    <location>
        <begin position="350"/>
        <end position="375"/>
    </location>
</feature>
<feature type="transmembrane region" description="Helical" evidence="1">
    <location>
        <begin position="114"/>
        <end position="135"/>
    </location>
</feature>
<dbReference type="Pfam" id="PF06779">
    <property type="entry name" value="MFS_4"/>
    <property type="match status" value="1"/>
</dbReference>
<evidence type="ECO:0000256" key="1">
    <source>
        <dbReference type="SAM" id="Phobius"/>
    </source>
</evidence>
<keyword evidence="1" id="KW-1133">Transmembrane helix</keyword>
<organism evidence="2 3">
    <name type="scientific">Herbaspirillum frisingense</name>
    <dbReference type="NCBI Taxonomy" id="92645"/>
    <lineage>
        <taxon>Bacteria</taxon>
        <taxon>Pseudomonadati</taxon>
        <taxon>Pseudomonadota</taxon>
        <taxon>Betaproteobacteria</taxon>
        <taxon>Burkholderiales</taxon>
        <taxon>Oxalobacteraceae</taxon>
        <taxon>Herbaspirillum</taxon>
    </lineage>
</organism>
<feature type="transmembrane region" description="Helical" evidence="1">
    <location>
        <begin position="88"/>
        <end position="108"/>
    </location>
</feature>
<gene>
    <name evidence="2" type="ORF">J2W50_002998</name>
</gene>